<feature type="signal peptide" evidence="4">
    <location>
        <begin position="1"/>
        <end position="21"/>
    </location>
</feature>
<feature type="domain" description="Orn/Lys/Arg decarboxylase C-terminal" evidence="5">
    <location>
        <begin position="363"/>
        <end position="404"/>
    </location>
</feature>
<evidence type="ECO:0000259" key="5">
    <source>
        <dbReference type="Pfam" id="PF03711"/>
    </source>
</evidence>
<evidence type="ECO:0000256" key="2">
    <source>
        <dbReference type="ARBA" id="ARBA00022898"/>
    </source>
</evidence>
<dbReference type="InterPro" id="IPR008286">
    <property type="entry name" value="Prn/Lys/Arg_de-COase_C"/>
</dbReference>
<dbReference type="OMA" id="FHPDMPK"/>
<dbReference type="OrthoDB" id="5978656at2759"/>
<dbReference type="InterPro" id="IPR036633">
    <property type="entry name" value="Prn/Lys/Arg_de-COase_C_sf"/>
</dbReference>
<dbReference type="EMBL" id="JH992969">
    <property type="protein sequence ID" value="EKX53884.1"/>
    <property type="molecule type" value="Genomic_DNA"/>
</dbReference>
<sequence length="423" mass="46859">MRHLVPAASLLVALHLEQVLSFHTIPSIRTRAANLRAQHLNQNDTPFIEALLVQSQDSNQRASRKVKTSFFFPGHQLGRGTPSVLDHNVMCGKSVMLLSTILMTEILKYDLPEDIEDIDCLRSEVDFLPVQRQHAFQTVKTNDVGKDLEEALAANEGNVAAVLMVHAALGAGEVFLIVISCRRHTMDRSWMLEQFSKDFVKRNAGSHLSWMKPTDRISVSSPTQVIFLLATAYPQVLIWLFRAFTRLLASLDATRWQFGSEGGGGRLKHFKLLEQEHRIQTCIALDPLRLTLLTPHGLSAEDAAELLESRHGVYVEISEGRLLTAALGIASTAQDCAKLVRGLRVLDQQASSSHREREERAGMVAEEEEISVDNSAGRTSAETLVTYPPGIPILFPGEIITQPAVAALKRARIDKVRVCKIGL</sequence>
<evidence type="ECO:0000313" key="8">
    <source>
        <dbReference type="Proteomes" id="UP000011087"/>
    </source>
</evidence>
<protein>
    <recommendedName>
        <fullName evidence="5">Orn/Lys/Arg decarboxylase C-terminal domain-containing protein</fullName>
    </recommendedName>
</protein>
<feature type="region of interest" description="Disordered" evidence="3">
    <location>
        <begin position="351"/>
        <end position="372"/>
    </location>
</feature>
<name>L1K015_GUITC</name>
<accession>L1K015</accession>
<dbReference type="STRING" id="905079.L1K015"/>
<comment type="cofactor">
    <cofactor evidence="1">
        <name>pyridoxal 5'-phosphate</name>
        <dbReference type="ChEBI" id="CHEBI:597326"/>
    </cofactor>
</comment>
<reference evidence="6 8" key="1">
    <citation type="journal article" date="2012" name="Nature">
        <title>Algal genomes reveal evolutionary mosaicism and the fate of nucleomorphs.</title>
        <authorList>
            <consortium name="DOE Joint Genome Institute"/>
            <person name="Curtis B.A."/>
            <person name="Tanifuji G."/>
            <person name="Burki F."/>
            <person name="Gruber A."/>
            <person name="Irimia M."/>
            <person name="Maruyama S."/>
            <person name="Arias M.C."/>
            <person name="Ball S.G."/>
            <person name="Gile G.H."/>
            <person name="Hirakawa Y."/>
            <person name="Hopkins J.F."/>
            <person name="Kuo A."/>
            <person name="Rensing S.A."/>
            <person name="Schmutz J."/>
            <person name="Symeonidi A."/>
            <person name="Elias M."/>
            <person name="Eveleigh R.J."/>
            <person name="Herman E.K."/>
            <person name="Klute M.J."/>
            <person name="Nakayama T."/>
            <person name="Obornik M."/>
            <person name="Reyes-Prieto A."/>
            <person name="Armbrust E.V."/>
            <person name="Aves S.J."/>
            <person name="Beiko R.G."/>
            <person name="Coutinho P."/>
            <person name="Dacks J.B."/>
            <person name="Durnford D.G."/>
            <person name="Fast N.M."/>
            <person name="Green B.R."/>
            <person name="Grisdale C.J."/>
            <person name="Hempel F."/>
            <person name="Henrissat B."/>
            <person name="Hoppner M.P."/>
            <person name="Ishida K."/>
            <person name="Kim E."/>
            <person name="Koreny L."/>
            <person name="Kroth P.G."/>
            <person name="Liu Y."/>
            <person name="Malik S.B."/>
            <person name="Maier U.G."/>
            <person name="McRose D."/>
            <person name="Mock T."/>
            <person name="Neilson J.A."/>
            <person name="Onodera N.T."/>
            <person name="Poole A.M."/>
            <person name="Pritham E.J."/>
            <person name="Richards T.A."/>
            <person name="Rocap G."/>
            <person name="Roy S.W."/>
            <person name="Sarai C."/>
            <person name="Schaack S."/>
            <person name="Shirato S."/>
            <person name="Slamovits C.H."/>
            <person name="Spencer D.F."/>
            <person name="Suzuki S."/>
            <person name="Worden A.Z."/>
            <person name="Zauner S."/>
            <person name="Barry K."/>
            <person name="Bell C."/>
            <person name="Bharti A.K."/>
            <person name="Crow J.A."/>
            <person name="Grimwood J."/>
            <person name="Kramer R."/>
            <person name="Lindquist E."/>
            <person name="Lucas S."/>
            <person name="Salamov A."/>
            <person name="McFadden G.I."/>
            <person name="Lane C.E."/>
            <person name="Keeling P.J."/>
            <person name="Gray M.W."/>
            <person name="Grigoriev I.V."/>
            <person name="Archibald J.M."/>
        </authorList>
    </citation>
    <scope>NUCLEOTIDE SEQUENCE</scope>
    <source>
        <strain evidence="6 8">CCMP2712</strain>
    </source>
</reference>
<dbReference type="PANTHER" id="PTHR43277">
    <property type="entry name" value="ARGININE DECARBOXYLASE"/>
    <property type="match status" value="1"/>
</dbReference>
<dbReference type="RefSeq" id="XP_005840864.1">
    <property type="nucleotide sequence ID" value="XM_005840807.1"/>
</dbReference>
<dbReference type="Proteomes" id="UP000011087">
    <property type="component" value="Unassembled WGS sequence"/>
</dbReference>
<reference evidence="8" key="2">
    <citation type="submission" date="2012-11" db="EMBL/GenBank/DDBJ databases">
        <authorList>
            <person name="Kuo A."/>
            <person name="Curtis B.A."/>
            <person name="Tanifuji G."/>
            <person name="Burki F."/>
            <person name="Gruber A."/>
            <person name="Irimia M."/>
            <person name="Maruyama S."/>
            <person name="Arias M.C."/>
            <person name="Ball S.G."/>
            <person name="Gile G.H."/>
            <person name="Hirakawa Y."/>
            <person name="Hopkins J.F."/>
            <person name="Rensing S.A."/>
            <person name="Schmutz J."/>
            <person name="Symeonidi A."/>
            <person name="Elias M."/>
            <person name="Eveleigh R.J."/>
            <person name="Herman E.K."/>
            <person name="Klute M.J."/>
            <person name="Nakayama T."/>
            <person name="Obornik M."/>
            <person name="Reyes-Prieto A."/>
            <person name="Armbrust E.V."/>
            <person name="Aves S.J."/>
            <person name="Beiko R.G."/>
            <person name="Coutinho P."/>
            <person name="Dacks J.B."/>
            <person name="Durnford D.G."/>
            <person name="Fast N.M."/>
            <person name="Green B.R."/>
            <person name="Grisdale C."/>
            <person name="Hempe F."/>
            <person name="Henrissat B."/>
            <person name="Hoppner M.P."/>
            <person name="Ishida K.-I."/>
            <person name="Kim E."/>
            <person name="Koreny L."/>
            <person name="Kroth P.G."/>
            <person name="Liu Y."/>
            <person name="Malik S.-B."/>
            <person name="Maier U.G."/>
            <person name="McRose D."/>
            <person name="Mock T."/>
            <person name="Neilson J.A."/>
            <person name="Onodera N.T."/>
            <person name="Poole A.M."/>
            <person name="Pritham E.J."/>
            <person name="Richards T.A."/>
            <person name="Rocap G."/>
            <person name="Roy S.W."/>
            <person name="Sarai C."/>
            <person name="Schaack S."/>
            <person name="Shirato S."/>
            <person name="Slamovits C.H."/>
            <person name="Spencer D.F."/>
            <person name="Suzuki S."/>
            <person name="Worden A.Z."/>
            <person name="Zauner S."/>
            <person name="Barry K."/>
            <person name="Bell C."/>
            <person name="Bharti A.K."/>
            <person name="Crow J.A."/>
            <person name="Grimwood J."/>
            <person name="Kramer R."/>
            <person name="Lindquist E."/>
            <person name="Lucas S."/>
            <person name="Salamov A."/>
            <person name="McFadden G.I."/>
            <person name="Lane C.E."/>
            <person name="Keeling P.J."/>
            <person name="Gray M.W."/>
            <person name="Grigoriev I.V."/>
            <person name="Archibald J.M."/>
        </authorList>
    </citation>
    <scope>NUCLEOTIDE SEQUENCE</scope>
    <source>
        <strain evidence="8">CCMP2712</strain>
    </source>
</reference>
<dbReference type="InterPro" id="IPR052357">
    <property type="entry name" value="Orn_Lys_Arg_decarboxylase-I"/>
</dbReference>
<evidence type="ECO:0000256" key="1">
    <source>
        <dbReference type="ARBA" id="ARBA00001933"/>
    </source>
</evidence>
<keyword evidence="2" id="KW-0663">Pyridoxal phosphate</keyword>
<dbReference type="AlphaFoldDB" id="L1K015"/>
<dbReference type="PANTHER" id="PTHR43277:SF4">
    <property type="entry name" value="ARGININE DECARBOXYLASE"/>
    <property type="match status" value="1"/>
</dbReference>
<feature type="chain" id="PRO_5008772163" description="Orn/Lys/Arg decarboxylase C-terminal domain-containing protein" evidence="4">
    <location>
        <begin position="22"/>
        <end position="423"/>
    </location>
</feature>
<evidence type="ECO:0000256" key="3">
    <source>
        <dbReference type="SAM" id="MobiDB-lite"/>
    </source>
</evidence>
<evidence type="ECO:0000313" key="7">
    <source>
        <dbReference type="EnsemblProtists" id="EKX53884"/>
    </source>
</evidence>
<dbReference type="GO" id="GO:0003824">
    <property type="term" value="F:catalytic activity"/>
    <property type="evidence" value="ECO:0007669"/>
    <property type="project" value="InterPro"/>
</dbReference>
<keyword evidence="8" id="KW-1185">Reference proteome</keyword>
<dbReference type="Pfam" id="PF03711">
    <property type="entry name" value="OKR_DC_1_C"/>
    <property type="match status" value="1"/>
</dbReference>
<dbReference type="KEGG" id="gtt:GUITHDRAFT_132913"/>
<dbReference type="SUPFAM" id="SSF55904">
    <property type="entry name" value="Ornithine decarboxylase C-terminal domain"/>
    <property type="match status" value="1"/>
</dbReference>
<dbReference type="HOGENOM" id="CLU_649654_0_0_1"/>
<dbReference type="PaxDb" id="55529-EKX53884"/>
<dbReference type="Gene3D" id="3.90.105.10">
    <property type="entry name" value="Molybdopterin biosynthesis moea protein, domain 2"/>
    <property type="match status" value="1"/>
</dbReference>
<reference evidence="7" key="3">
    <citation type="submission" date="2016-03" db="UniProtKB">
        <authorList>
            <consortium name="EnsemblProtists"/>
        </authorList>
    </citation>
    <scope>IDENTIFICATION</scope>
</reference>
<dbReference type="GeneID" id="17310354"/>
<keyword evidence="4" id="KW-0732">Signal</keyword>
<evidence type="ECO:0000256" key="4">
    <source>
        <dbReference type="SAM" id="SignalP"/>
    </source>
</evidence>
<gene>
    <name evidence="6" type="ORF">GUITHDRAFT_132913</name>
</gene>
<proteinExistence type="predicted"/>
<evidence type="ECO:0000313" key="6">
    <source>
        <dbReference type="EMBL" id="EKX53884.1"/>
    </source>
</evidence>
<organism evidence="6">
    <name type="scientific">Guillardia theta (strain CCMP2712)</name>
    <name type="common">Cryptophyte</name>
    <dbReference type="NCBI Taxonomy" id="905079"/>
    <lineage>
        <taxon>Eukaryota</taxon>
        <taxon>Cryptophyceae</taxon>
        <taxon>Pyrenomonadales</taxon>
        <taxon>Geminigeraceae</taxon>
        <taxon>Guillardia</taxon>
    </lineage>
</organism>
<dbReference type="EnsemblProtists" id="EKX53884">
    <property type="protein sequence ID" value="EKX53884"/>
    <property type="gene ID" value="GUITHDRAFT_132913"/>
</dbReference>